<comment type="caution">
    <text evidence="1">The sequence shown here is derived from an EMBL/GenBank/DDBJ whole genome shotgun (WGS) entry which is preliminary data.</text>
</comment>
<dbReference type="EMBL" id="JBBPBK010000011">
    <property type="protein sequence ID" value="KAK9275753.1"/>
    <property type="molecule type" value="Genomic_DNA"/>
</dbReference>
<proteinExistence type="predicted"/>
<organism evidence="1 2">
    <name type="scientific">Liquidambar formosana</name>
    <name type="common">Formosan gum</name>
    <dbReference type="NCBI Taxonomy" id="63359"/>
    <lineage>
        <taxon>Eukaryota</taxon>
        <taxon>Viridiplantae</taxon>
        <taxon>Streptophyta</taxon>
        <taxon>Embryophyta</taxon>
        <taxon>Tracheophyta</taxon>
        <taxon>Spermatophyta</taxon>
        <taxon>Magnoliopsida</taxon>
        <taxon>eudicotyledons</taxon>
        <taxon>Gunneridae</taxon>
        <taxon>Pentapetalae</taxon>
        <taxon>Saxifragales</taxon>
        <taxon>Altingiaceae</taxon>
        <taxon>Liquidambar</taxon>
    </lineage>
</organism>
<keyword evidence="2" id="KW-1185">Reference proteome</keyword>
<evidence type="ECO:0000313" key="1">
    <source>
        <dbReference type="EMBL" id="KAK9275753.1"/>
    </source>
</evidence>
<gene>
    <name evidence="1" type="ORF">L1049_023022</name>
</gene>
<reference evidence="1 2" key="1">
    <citation type="journal article" date="2024" name="Plant J.">
        <title>Genome sequences and population genomics reveal climatic adaptation and genomic divergence between two closely related sweetgum species.</title>
        <authorList>
            <person name="Xu W.Q."/>
            <person name="Ren C.Q."/>
            <person name="Zhang X.Y."/>
            <person name="Comes H.P."/>
            <person name="Liu X.H."/>
            <person name="Li Y.G."/>
            <person name="Kettle C.J."/>
            <person name="Jalonen R."/>
            <person name="Gaisberger H."/>
            <person name="Ma Y.Z."/>
            <person name="Qiu Y.X."/>
        </authorList>
    </citation>
    <scope>NUCLEOTIDE SEQUENCE [LARGE SCALE GENOMIC DNA]</scope>
    <source>
        <strain evidence="1">Hangzhou</strain>
    </source>
</reference>
<evidence type="ECO:0000313" key="2">
    <source>
        <dbReference type="Proteomes" id="UP001415857"/>
    </source>
</evidence>
<accession>A0AAP0WRZ7</accession>
<protein>
    <submittedName>
        <fullName evidence="1">Uncharacterized protein</fullName>
    </submittedName>
</protein>
<sequence>MLSDQLSIDLFGKFEPRKETSGSSGGDLEIHRDGRAVNNLDSPIFLNEVQNPGKDFTNKTSSTATKFDFVFTRVFLMYIVFKVLHTEYMYCRLFQIQKE</sequence>
<dbReference type="AlphaFoldDB" id="A0AAP0WRZ7"/>
<dbReference type="Proteomes" id="UP001415857">
    <property type="component" value="Unassembled WGS sequence"/>
</dbReference>
<name>A0AAP0WRZ7_LIQFO</name>